<dbReference type="VEuPathDB" id="VectorBase:GPPI025658"/>
<feature type="signal peptide" evidence="3">
    <location>
        <begin position="1"/>
        <end position="23"/>
    </location>
</feature>
<dbReference type="AlphaFoldDB" id="A0A1B0BCF5"/>
<keyword evidence="5" id="KW-1185">Reference proteome</keyword>
<organism evidence="4 5">
    <name type="scientific">Glossina palpalis gambiensis</name>
    <dbReference type="NCBI Taxonomy" id="67801"/>
    <lineage>
        <taxon>Eukaryota</taxon>
        <taxon>Metazoa</taxon>
        <taxon>Ecdysozoa</taxon>
        <taxon>Arthropoda</taxon>
        <taxon>Hexapoda</taxon>
        <taxon>Insecta</taxon>
        <taxon>Pterygota</taxon>
        <taxon>Neoptera</taxon>
        <taxon>Endopterygota</taxon>
        <taxon>Diptera</taxon>
        <taxon>Brachycera</taxon>
        <taxon>Muscomorpha</taxon>
        <taxon>Hippoboscoidea</taxon>
        <taxon>Glossinidae</taxon>
        <taxon>Glossina</taxon>
    </lineage>
</organism>
<evidence type="ECO:0000256" key="3">
    <source>
        <dbReference type="SAM" id="SignalP"/>
    </source>
</evidence>
<feature type="chain" id="PRO_5008404717" evidence="3">
    <location>
        <begin position="24"/>
        <end position="551"/>
    </location>
</feature>
<sequence>MRTSFFKFRFILSLISYINLVNSLPIKKPLQVPLTSNYIRAIAAYKKLEPYLSQHELRTITILGIVNGIKDVEKQMEKHLINQLNDFLSNTDMSDRKIVLPRIEKIEQQLQRDRKALEILVNSMDLAMKNKHVKTYKKELHDMLRSVRRENRTFNENIEISDLIGNLRTNILKQIDMMKNVVDTKVNRTVDYLIKNANINDIIARAGKLQIKKRNTEIDEPARIEMIKTTSSEDDVRKNLIDITDDEKANYNANYKRAEDFYDNYQTAANNVIKTSRRSNRKNNVNPNAPIELVNAGTNDTNIIDANNTTHAKQEIADSGELDDDDFDIGEGEPAGGGGIVGLISSLSGGEGGSDIGALIGALTGVISNIFGPGGLDIESLISTATALISGLLAGNKNFGTVLGEYVGTAFDGLSGGGGAINNGQFVGNFLGTVVASLSADPEEDDVPPRPFIFLKNLISSFIEAKNRKESDEDDSEERKDTRKEDNKDQWKGGSDSAAFIKHIVAHLVSGVVSIILNASVGASGGASQASQSIFTGSSGHKPAAVDGNGW</sequence>
<dbReference type="STRING" id="67801.A0A1B0BCF5"/>
<evidence type="ECO:0000256" key="2">
    <source>
        <dbReference type="SAM" id="MobiDB-lite"/>
    </source>
</evidence>
<name>A0A1B0BCF5_9MUSC</name>
<accession>A0A1B0BCF5</accession>
<reference evidence="5" key="1">
    <citation type="submission" date="2015-01" db="EMBL/GenBank/DDBJ databases">
        <authorList>
            <person name="Aksoy S."/>
            <person name="Warren W."/>
            <person name="Wilson R.K."/>
        </authorList>
    </citation>
    <scope>NUCLEOTIDE SEQUENCE [LARGE SCALE GENOMIC DNA]</scope>
    <source>
        <strain evidence="5">IAEA</strain>
    </source>
</reference>
<feature type="region of interest" description="Disordered" evidence="2">
    <location>
        <begin position="467"/>
        <end position="493"/>
    </location>
</feature>
<dbReference type="EMBL" id="JXJN01011986">
    <property type="status" value="NOT_ANNOTATED_CDS"/>
    <property type="molecule type" value="Genomic_DNA"/>
</dbReference>
<evidence type="ECO:0000313" key="4">
    <source>
        <dbReference type="EnsemblMetazoa" id="GPPI025658-PA"/>
    </source>
</evidence>
<feature type="compositionally biased region" description="Basic and acidic residues" evidence="2">
    <location>
        <begin position="467"/>
        <end position="491"/>
    </location>
</feature>
<feature type="coiled-coil region" evidence="1">
    <location>
        <begin position="103"/>
        <end position="157"/>
    </location>
</feature>
<keyword evidence="3" id="KW-0732">Signal</keyword>
<protein>
    <submittedName>
        <fullName evidence="4">Uncharacterized protein</fullName>
    </submittedName>
</protein>
<dbReference type="Proteomes" id="UP000092460">
    <property type="component" value="Unassembled WGS sequence"/>
</dbReference>
<reference evidence="4" key="2">
    <citation type="submission" date="2020-05" db="UniProtKB">
        <authorList>
            <consortium name="EnsemblMetazoa"/>
        </authorList>
    </citation>
    <scope>IDENTIFICATION</scope>
    <source>
        <strain evidence="4">IAEA</strain>
    </source>
</reference>
<dbReference type="EnsemblMetazoa" id="GPPI025658-RA">
    <property type="protein sequence ID" value="GPPI025658-PA"/>
    <property type="gene ID" value="GPPI025658"/>
</dbReference>
<dbReference type="EMBL" id="JXJN01011985">
    <property type="status" value="NOT_ANNOTATED_CDS"/>
    <property type="molecule type" value="Genomic_DNA"/>
</dbReference>
<feature type="region of interest" description="Disordered" evidence="2">
    <location>
        <begin position="528"/>
        <end position="551"/>
    </location>
</feature>
<evidence type="ECO:0000313" key="5">
    <source>
        <dbReference type="Proteomes" id="UP000092460"/>
    </source>
</evidence>
<proteinExistence type="predicted"/>
<evidence type="ECO:0000256" key="1">
    <source>
        <dbReference type="SAM" id="Coils"/>
    </source>
</evidence>
<keyword evidence="1" id="KW-0175">Coiled coil</keyword>